<feature type="domain" description="Pus10 THUMP" evidence="7">
    <location>
        <begin position="96"/>
        <end position="162"/>
    </location>
</feature>
<comment type="caution">
    <text evidence="8">The sequence shown here is derived from an EMBL/GenBank/DDBJ whole genome shotgun (WGS) entry which is preliminary data.</text>
</comment>
<dbReference type="EMBL" id="VSSQ01000016">
    <property type="protein sequence ID" value="MPL62097.1"/>
    <property type="molecule type" value="Genomic_DNA"/>
</dbReference>
<dbReference type="InterPro" id="IPR005912">
    <property type="entry name" value="Pus10"/>
</dbReference>
<evidence type="ECO:0000256" key="1">
    <source>
        <dbReference type="ARBA" id="ARBA00009652"/>
    </source>
</evidence>
<dbReference type="InterPro" id="IPR048741">
    <property type="entry name" value="Pus10-like_C"/>
</dbReference>
<keyword evidence="4" id="KW-0694">RNA-binding</keyword>
<dbReference type="PANTHER" id="PTHR21568:SF0">
    <property type="entry name" value="TRNA PSEUDOURIDINE SYNTHASE PUS10"/>
    <property type="match status" value="1"/>
</dbReference>
<dbReference type="InterPro" id="IPR039894">
    <property type="entry name" value="Pus10-like"/>
</dbReference>
<dbReference type="Gene3D" id="3.30.70.2510">
    <property type="match status" value="1"/>
</dbReference>
<evidence type="ECO:0000256" key="4">
    <source>
        <dbReference type="ARBA" id="ARBA00022884"/>
    </source>
</evidence>
<dbReference type="Pfam" id="PF21238">
    <property type="entry name" value="Pus10_C"/>
    <property type="match status" value="1"/>
</dbReference>
<evidence type="ECO:0000256" key="5">
    <source>
        <dbReference type="ARBA" id="ARBA00023235"/>
    </source>
</evidence>
<dbReference type="HAMAP" id="MF_01893">
    <property type="entry name" value="Pus10_arch"/>
    <property type="match status" value="1"/>
</dbReference>
<dbReference type="FunFam" id="3.30.70.2510:FF:000001">
    <property type="entry name" value="tRNA pseudouridine synthase Pus10"/>
    <property type="match status" value="1"/>
</dbReference>
<dbReference type="InterPro" id="IPR020103">
    <property type="entry name" value="PsdUridine_synth_cat_dom_sf"/>
</dbReference>
<dbReference type="GO" id="GO:0000049">
    <property type="term" value="F:tRNA binding"/>
    <property type="evidence" value="ECO:0007669"/>
    <property type="project" value="InterPro"/>
</dbReference>
<evidence type="ECO:0000313" key="8">
    <source>
        <dbReference type="EMBL" id="MPL62097.1"/>
    </source>
</evidence>
<dbReference type="InterPro" id="IPR055174">
    <property type="entry name" value="Pus10_THUMP_arc"/>
</dbReference>
<evidence type="ECO:0000259" key="7">
    <source>
        <dbReference type="Pfam" id="PF22023"/>
    </source>
</evidence>
<feature type="domain" description="Pus10-like C-terminal" evidence="6">
    <location>
        <begin position="199"/>
        <end position="440"/>
    </location>
</feature>
<name>A0A644T6H2_9ZZZZ</name>
<dbReference type="EC" id="5.4.99.25" evidence="2"/>
<dbReference type="PANTHER" id="PTHR21568">
    <property type="entry name" value="TRNA PSEUDOURIDINE SYNTHASE PUS10"/>
    <property type="match status" value="1"/>
</dbReference>
<sequence>MDQNVHLKANKLVELNNGNICNRCLGRKFSNMIESSEADGNEEKGKLIREKISIESKKGDEETKCETCNDILFKIDENIKNGNILERIQGKIDYLNLEFDTFLIGSKIPEEILNRDEWLNEALDLDVENIKKEINREIGKLLEKELDKEVDFDNPDIVIMVDLRKLIQENKDNNDDNSQKSESNDLSAIKIRIQINPIFIEGRYRKLIRGIPQTKWPCRKCKGKGCSECGGTGKMYKESVEELISEIFLDKTRGYEAKFHGAGREDIDVKMLGTGRPFVLEIKEPKIRKLDLQKLAKEVNEHSKGKTEYIDLKYTDRKKKAEIKVSSPDTFKIYRALVECEDNISDEQLAKLKERLEKTIIDQQTPQRVAHRRADKIRQREVKELSTKPLTSKKFEMTVKTQGGLYIKELISSDDDRTTPSVSEILGTKAICKELDVIGVG</sequence>
<dbReference type="GO" id="GO:0031119">
    <property type="term" value="P:tRNA pseudouridine synthesis"/>
    <property type="evidence" value="ECO:0007669"/>
    <property type="project" value="TreeGrafter"/>
</dbReference>
<evidence type="ECO:0000259" key="6">
    <source>
        <dbReference type="Pfam" id="PF21238"/>
    </source>
</evidence>
<dbReference type="SUPFAM" id="SSF55120">
    <property type="entry name" value="Pseudouridine synthase"/>
    <property type="match status" value="1"/>
</dbReference>
<proteinExistence type="inferred from homology"/>
<keyword evidence="3" id="KW-0819">tRNA processing</keyword>
<dbReference type="FunFam" id="3.30.70.3190:FF:000001">
    <property type="entry name" value="tRNA pseudouridine synthase Pus10"/>
    <property type="match status" value="1"/>
</dbReference>
<comment type="similarity">
    <text evidence="1">Belongs to the pseudouridine synthase Pus10 family.</text>
</comment>
<gene>
    <name evidence="8" type="ORF">SDC9_07696</name>
</gene>
<dbReference type="NCBIfam" id="TIGR01213">
    <property type="entry name" value="pseudo_Pus10arc"/>
    <property type="match status" value="1"/>
</dbReference>
<evidence type="ECO:0000256" key="2">
    <source>
        <dbReference type="ARBA" id="ARBA00012787"/>
    </source>
</evidence>
<reference evidence="8" key="1">
    <citation type="submission" date="2019-08" db="EMBL/GenBank/DDBJ databases">
        <authorList>
            <person name="Kucharzyk K."/>
            <person name="Murdoch R.W."/>
            <person name="Higgins S."/>
            <person name="Loffler F."/>
        </authorList>
    </citation>
    <scope>NUCLEOTIDE SEQUENCE</scope>
</reference>
<dbReference type="GO" id="GO:0160148">
    <property type="term" value="F:tRNA pseudouridine(55) synthase activity"/>
    <property type="evidence" value="ECO:0007669"/>
    <property type="project" value="UniProtKB-EC"/>
</dbReference>
<keyword evidence="5" id="KW-0413">Isomerase</keyword>
<protein>
    <recommendedName>
        <fullName evidence="2">tRNA pseudouridine(55) synthase</fullName>
        <ecNumber evidence="2">5.4.99.25</ecNumber>
    </recommendedName>
</protein>
<accession>A0A644T6H2</accession>
<dbReference type="Pfam" id="PF22023">
    <property type="entry name" value="Pus10_THUMP_arc"/>
    <property type="match status" value="1"/>
</dbReference>
<dbReference type="AlphaFoldDB" id="A0A644T6H2"/>
<evidence type="ECO:0000256" key="3">
    <source>
        <dbReference type="ARBA" id="ARBA00022694"/>
    </source>
</evidence>
<organism evidence="8">
    <name type="scientific">bioreactor metagenome</name>
    <dbReference type="NCBI Taxonomy" id="1076179"/>
    <lineage>
        <taxon>unclassified sequences</taxon>
        <taxon>metagenomes</taxon>
        <taxon>ecological metagenomes</taxon>
    </lineage>
</organism>
<dbReference type="Gene3D" id="3.30.70.3190">
    <property type="match status" value="1"/>
</dbReference>